<accession>A0A174UFF0</accession>
<dbReference type="GeneID" id="69589323"/>
<evidence type="ECO:0000313" key="2">
    <source>
        <dbReference type="EMBL" id="CUQ20066.1"/>
    </source>
</evidence>
<accession>A0A3E5G3P9</accession>
<dbReference type="EMBL" id="CZAE01000030">
    <property type="protein sequence ID" value="CUQ20066.1"/>
    <property type="molecule type" value="Genomic_DNA"/>
</dbReference>
<evidence type="ECO:0000313" key="4">
    <source>
        <dbReference type="Proteomes" id="UP000095606"/>
    </source>
</evidence>
<protein>
    <submittedName>
        <fullName evidence="3">SIR2 family protein</fullName>
    </submittedName>
</protein>
<dbReference type="Pfam" id="PF13289">
    <property type="entry name" value="SIR2_2"/>
    <property type="match status" value="1"/>
</dbReference>
<gene>
    <name evidence="2" type="ORF">ERS852461_04539</name>
    <name evidence="3" type="ORF">NXY30_12580</name>
</gene>
<sequence>MGKFKDIDVVDAIKAMKTHIENGRMSLLVGSGASCCACKLYQDWYGLIKDMVAFLYADELKAKGVKVEQDKQFYCHYTIEKGGENSEKEIENIIRNIIEREGVLRIPAQFEKRTGLRESVEAYIESHTPQLSNDNTATLFGKSMSLGVSTNFLASMLKINWNAIFTTNYDNLLEHVAMMNGMQKFNASNRAADLSLRNMREMIVKLHGSIDFEHESNGFDCDKHRKYIITQEDYDDYPAKHEAFMQLMRISLLKDCLCIVGFSGKDANFIAWINWVREIIEMNSQNNTQDYPQAKDIKVFFIDARGDEQDDATRQYFENHRIYRILLTEGKVMELIGAEVSGNDDPERGSKLFKAFFDYLKAADEDSRSWHEDCVDEAIKEQINEQQRLITKSEEAEKEEKDELPGVEKQNEQHILHDTFSLWAKAYTLTGKHMLDVDIDESAANRLIRYDAYLRLVRGTHYQSHFIDAMVRRQEIGELEAQMALMALEQMQEDYENEELDLIDKIEKVLQNDAEQERVKRLKNRHLTLVSPLAPVEGDSDMAVYERCVRLAFTFEFGQLNGALKAWHPSEDFIMKKLMLLSLVDGKAIDGILSQSLLDKIHPSIERFRATQLANILSGSIRGTYSVDEFTDLAQHSIFSLRDWYFGSLIQPKERIYTYGNEADEDKKIRVEDAVRCLNFMLETPLMPQINMWSIVSTVQWYKVVHALFEKYPYPVLFYSSTINDSNTLRRIGQDFAYSGVLHAQLPEFVARMFKLITNKEPPLSYWTFHNICHLLSEIIKAVPSSHWDAFILKLWKEDFLPQFDEIRESDAVYKLICVGLSCTMNEDLVAIVINDCLEVVKTNGKYHIVQDLFYHLRTKHSRKVSTAIKPVLTEYISKMDNGNDFILLGNLYRVINKSQYKDIAKKIPALISYLGIKTSSVNGLVYYAKSDKKTLAIVKNALLDSGLLWENGIRKDGSFVRAGYIPIVDLDDTLEWTVEEVHTVYDKLEASAKTLLKRIKGDGFERIMRYEDLVYEMMKFIDLHRRELSDKEGLDILYNSLEEKYKLLTDYMELDKSIFSDINSEVEACLEDLAAKVKKEGIYCNIAYINVLVTRLLCRNRYSYRRVLDYMQYYVRYYLNTMEDLELLPQLRLLIDKLTLDEFRDLEQNVILCAELSILMAEKLHKLGVKSQGVDYWMNLKNDRYFNWSICDDVEA</sequence>
<keyword evidence="1" id="KW-0175">Coiled coil</keyword>
<dbReference type="RefSeq" id="WP_055271355.1">
    <property type="nucleotide sequence ID" value="NZ_CABMFH010000031.1"/>
</dbReference>
<reference evidence="2 4" key="1">
    <citation type="submission" date="2015-09" db="EMBL/GenBank/DDBJ databases">
        <authorList>
            <consortium name="Pathogen Informatics"/>
        </authorList>
    </citation>
    <scope>NUCLEOTIDE SEQUENCE [LARGE SCALE GENOMIC DNA]</scope>
    <source>
        <strain evidence="2 4">2789STDY5834846</strain>
    </source>
</reference>
<dbReference type="Proteomes" id="UP001060104">
    <property type="component" value="Chromosome"/>
</dbReference>
<reference evidence="3" key="2">
    <citation type="submission" date="2022-08" db="EMBL/GenBank/DDBJ databases">
        <title>Genome Sequencing of Bacteroides fragilis Group Isolates with Nanopore Technology.</title>
        <authorList>
            <person name="Tisza M.J."/>
            <person name="Smith D."/>
            <person name="Dekker J.P."/>
        </authorList>
    </citation>
    <scope>NUCLEOTIDE SEQUENCE</scope>
    <source>
        <strain evidence="3">BFG-527</strain>
    </source>
</reference>
<evidence type="ECO:0000313" key="3">
    <source>
        <dbReference type="EMBL" id="UVQ77143.1"/>
    </source>
</evidence>
<proteinExistence type="predicted"/>
<dbReference type="AlphaFoldDB" id="A0A3E5G3P9"/>
<keyword evidence="5" id="KW-1185">Reference proteome</keyword>
<evidence type="ECO:0000256" key="1">
    <source>
        <dbReference type="SAM" id="Coils"/>
    </source>
</evidence>
<dbReference type="PROSITE" id="PS51257">
    <property type="entry name" value="PROKAR_LIPOPROTEIN"/>
    <property type="match status" value="1"/>
</dbReference>
<feature type="coiled-coil region" evidence="1">
    <location>
        <begin position="478"/>
        <end position="508"/>
    </location>
</feature>
<name>A0A3E5G3P9_9BACE</name>
<evidence type="ECO:0000313" key="5">
    <source>
        <dbReference type="Proteomes" id="UP001060104"/>
    </source>
</evidence>
<dbReference type="EMBL" id="CP103141">
    <property type="protein sequence ID" value="UVQ77143.1"/>
    <property type="molecule type" value="Genomic_DNA"/>
</dbReference>
<organism evidence="2 4">
    <name type="scientific">Bacteroides faecis</name>
    <dbReference type="NCBI Taxonomy" id="674529"/>
    <lineage>
        <taxon>Bacteria</taxon>
        <taxon>Pseudomonadati</taxon>
        <taxon>Bacteroidota</taxon>
        <taxon>Bacteroidia</taxon>
        <taxon>Bacteroidales</taxon>
        <taxon>Bacteroidaceae</taxon>
        <taxon>Bacteroides</taxon>
    </lineage>
</organism>
<dbReference type="Proteomes" id="UP000095606">
    <property type="component" value="Unassembled WGS sequence"/>
</dbReference>